<sequence>MSSSSPKDPSSAEQKTERDIPATSGPASAADTPQEEVKKNVEEEAKEDIRIHGGMSRELWERILAAKTDEDYDALGASVKVEGRAPNPNTRTRIPDTFTPWTDEEKAAWGKCYGSRPPQPYKRWYDKSVADSHEHQLKDDDGEN</sequence>
<dbReference type="AlphaFoldDB" id="A0AAV9U992"/>
<dbReference type="EMBL" id="JAVHNQ010000011">
    <property type="protein sequence ID" value="KAK6336359.1"/>
    <property type="molecule type" value="Genomic_DNA"/>
</dbReference>
<protein>
    <submittedName>
        <fullName evidence="2">Uncharacterized protein</fullName>
    </submittedName>
</protein>
<proteinExistence type="predicted"/>
<evidence type="ECO:0000256" key="1">
    <source>
        <dbReference type="SAM" id="MobiDB-lite"/>
    </source>
</evidence>
<feature type="compositionally biased region" description="Low complexity" evidence="1">
    <location>
        <begin position="1"/>
        <end position="11"/>
    </location>
</feature>
<evidence type="ECO:0000313" key="3">
    <source>
        <dbReference type="Proteomes" id="UP001375240"/>
    </source>
</evidence>
<accession>A0AAV9U992</accession>
<gene>
    <name evidence="2" type="ORF">TWF696_001920</name>
</gene>
<comment type="caution">
    <text evidence="2">The sequence shown here is derived from an EMBL/GenBank/DDBJ whole genome shotgun (WGS) entry which is preliminary data.</text>
</comment>
<feature type="region of interest" description="Disordered" evidence="1">
    <location>
        <begin position="1"/>
        <end position="55"/>
    </location>
</feature>
<organism evidence="2 3">
    <name type="scientific">Orbilia brochopaga</name>
    <dbReference type="NCBI Taxonomy" id="3140254"/>
    <lineage>
        <taxon>Eukaryota</taxon>
        <taxon>Fungi</taxon>
        <taxon>Dikarya</taxon>
        <taxon>Ascomycota</taxon>
        <taxon>Pezizomycotina</taxon>
        <taxon>Orbiliomycetes</taxon>
        <taxon>Orbiliales</taxon>
        <taxon>Orbiliaceae</taxon>
        <taxon>Orbilia</taxon>
    </lineage>
</organism>
<feature type="compositionally biased region" description="Basic and acidic residues" evidence="1">
    <location>
        <begin position="35"/>
        <end position="51"/>
    </location>
</feature>
<reference evidence="2 3" key="1">
    <citation type="submission" date="2019-10" db="EMBL/GenBank/DDBJ databases">
        <authorList>
            <person name="Palmer J.M."/>
        </authorList>
    </citation>
    <scope>NUCLEOTIDE SEQUENCE [LARGE SCALE GENOMIC DNA]</scope>
    <source>
        <strain evidence="2 3">TWF696</strain>
    </source>
</reference>
<dbReference type="Proteomes" id="UP001375240">
    <property type="component" value="Unassembled WGS sequence"/>
</dbReference>
<name>A0AAV9U992_9PEZI</name>
<evidence type="ECO:0000313" key="2">
    <source>
        <dbReference type="EMBL" id="KAK6336359.1"/>
    </source>
</evidence>
<keyword evidence="3" id="KW-1185">Reference proteome</keyword>